<dbReference type="PANTHER" id="PTHR43424:SF1">
    <property type="entry name" value="LOCUS PUTATIVE PROTEIN 1-RELATED"/>
    <property type="match status" value="1"/>
</dbReference>
<evidence type="ECO:0000256" key="5">
    <source>
        <dbReference type="SAM" id="Phobius"/>
    </source>
</evidence>
<feature type="transmembrane region" description="Helical" evidence="5">
    <location>
        <begin position="143"/>
        <end position="164"/>
    </location>
</feature>
<keyword evidence="3 5" id="KW-1133">Transmembrane helix</keyword>
<feature type="transmembrane region" description="Helical" evidence="5">
    <location>
        <begin position="42"/>
        <end position="64"/>
    </location>
</feature>
<feature type="transmembrane region" description="Helical" evidence="5">
    <location>
        <begin position="353"/>
        <end position="373"/>
    </location>
</feature>
<feature type="transmembrane region" description="Helical" evidence="5">
    <location>
        <begin position="209"/>
        <end position="226"/>
    </location>
</feature>
<dbReference type="OrthoDB" id="9815702at2"/>
<gene>
    <name evidence="6" type="ORF">DXN04_10785</name>
</gene>
<evidence type="ECO:0000313" key="6">
    <source>
        <dbReference type="EMBL" id="RFM35843.1"/>
    </source>
</evidence>
<keyword evidence="7" id="KW-1185">Reference proteome</keyword>
<feature type="transmembrane region" description="Helical" evidence="5">
    <location>
        <begin position="327"/>
        <end position="347"/>
    </location>
</feature>
<accession>A0A3E1P6M6</accession>
<dbReference type="InterPro" id="IPR002797">
    <property type="entry name" value="Polysacc_synth"/>
</dbReference>
<comment type="caution">
    <text evidence="6">The sequence shown here is derived from an EMBL/GenBank/DDBJ whole genome shotgun (WGS) entry which is preliminary data.</text>
</comment>
<evidence type="ECO:0000256" key="2">
    <source>
        <dbReference type="ARBA" id="ARBA00022692"/>
    </source>
</evidence>
<feature type="transmembrane region" description="Helical" evidence="5">
    <location>
        <begin position="170"/>
        <end position="188"/>
    </location>
</feature>
<feature type="transmembrane region" description="Helical" evidence="5">
    <location>
        <begin position="85"/>
        <end position="109"/>
    </location>
</feature>
<organism evidence="6 7">
    <name type="scientific">Chitinophaga silvisoli</name>
    <dbReference type="NCBI Taxonomy" id="2291814"/>
    <lineage>
        <taxon>Bacteria</taxon>
        <taxon>Pseudomonadati</taxon>
        <taxon>Bacteroidota</taxon>
        <taxon>Chitinophagia</taxon>
        <taxon>Chitinophagales</taxon>
        <taxon>Chitinophagaceae</taxon>
        <taxon>Chitinophaga</taxon>
    </lineage>
</organism>
<feature type="transmembrane region" description="Helical" evidence="5">
    <location>
        <begin position="115"/>
        <end position="134"/>
    </location>
</feature>
<dbReference type="EMBL" id="QTJV01000002">
    <property type="protein sequence ID" value="RFM35843.1"/>
    <property type="molecule type" value="Genomic_DNA"/>
</dbReference>
<comment type="subcellular location">
    <subcellularLocation>
        <location evidence="1">Membrane</location>
        <topology evidence="1">Multi-pass membrane protein</topology>
    </subcellularLocation>
</comment>
<sequence>MRSVKRNFVYNSLLTVCNILFPIISFPYASRVLGVTGIGKTQFILTFAQYFVIFSALGIPIYGLRETSKVRDDRTALSKLFSEIVVINVIASLIVMVVYVAMVVGIPRFQQDASYYYLAGLIIIGSFSNVDWLYSGLENFGVITFRSVTIKLLAFIALFCFVHTATDTYIYLSISVFALIGNQIWNLVSLHKVVSFTLSGLDVRRHLKPVFLTFGVMLAVSLYTQFDTVLLGLLGNEPAVACYTAAIKLNRVALPLITALGTVLIPRITIAIKDGDTMEQQRLFDQSFWFVCFLGIPMMAGLYLFAPELITLFAGKAFADAIIPMQVMGPLVFVVGMAHIMAVQFLIPGGYEKQYFIAVICGTVISLALNFLLVPRFLAVGAAVTNIMTEVVVTLIAGYFVFKYYLINVRWKMVIYNLLIVIVFLPIGWLCRKISHNELIILVTGIPLCALYYLLFQVLVVKDQQLQLLNWNTWKKAKPQEVAAEGQGIVNNEIV</sequence>
<feature type="transmembrane region" description="Helical" evidence="5">
    <location>
        <begin position="380"/>
        <end position="402"/>
    </location>
</feature>
<feature type="transmembrane region" description="Helical" evidence="5">
    <location>
        <begin position="12"/>
        <end position="30"/>
    </location>
</feature>
<dbReference type="GO" id="GO:0016020">
    <property type="term" value="C:membrane"/>
    <property type="evidence" value="ECO:0007669"/>
    <property type="project" value="UniProtKB-SubCell"/>
</dbReference>
<reference evidence="6 7" key="1">
    <citation type="submission" date="2018-08" db="EMBL/GenBank/DDBJ databases">
        <title>Chitinophaga sp. K20C18050901, a novel bacterium isolated from forest soil.</title>
        <authorList>
            <person name="Wang C."/>
        </authorList>
    </citation>
    <scope>NUCLEOTIDE SEQUENCE [LARGE SCALE GENOMIC DNA]</scope>
    <source>
        <strain evidence="6 7">K20C18050901</strain>
    </source>
</reference>
<feature type="transmembrane region" description="Helical" evidence="5">
    <location>
        <begin position="414"/>
        <end position="432"/>
    </location>
</feature>
<evidence type="ECO:0000256" key="4">
    <source>
        <dbReference type="ARBA" id="ARBA00023136"/>
    </source>
</evidence>
<dbReference type="AlphaFoldDB" id="A0A3E1P6M6"/>
<dbReference type="Pfam" id="PF01943">
    <property type="entry name" value="Polysacc_synt"/>
    <property type="match status" value="1"/>
</dbReference>
<dbReference type="RefSeq" id="WP_116853323.1">
    <property type="nucleotide sequence ID" value="NZ_QTJV01000002.1"/>
</dbReference>
<dbReference type="Proteomes" id="UP000261174">
    <property type="component" value="Unassembled WGS sequence"/>
</dbReference>
<evidence type="ECO:0000313" key="7">
    <source>
        <dbReference type="Proteomes" id="UP000261174"/>
    </source>
</evidence>
<protein>
    <submittedName>
        <fullName evidence="6">Flippase</fullName>
    </submittedName>
</protein>
<keyword evidence="4 5" id="KW-0472">Membrane</keyword>
<feature type="transmembrane region" description="Helical" evidence="5">
    <location>
        <begin position="287"/>
        <end position="306"/>
    </location>
</feature>
<proteinExistence type="predicted"/>
<dbReference type="PANTHER" id="PTHR43424">
    <property type="entry name" value="LOCUS PUTATIVE PROTEIN 1-RELATED"/>
    <property type="match status" value="1"/>
</dbReference>
<feature type="transmembrane region" description="Helical" evidence="5">
    <location>
        <begin position="439"/>
        <end position="460"/>
    </location>
</feature>
<evidence type="ECO:0000256" key="3">
    <source>
        <dbReference type="ARBA" id="ARBA00022989"/>
    </source>
</evidence>
<evidence type="ECO:0000256" key="1">
    <source>
        <dbReference type="ARBA" id="ARBA00004141"/>
    </source>
</evidence>
<keyword evidence="2 5" id="KW-0812">Transmembrane</keyword>
<dbReference type="CDD" id="cd13128">
    <property type="entry name" value="MATE_Wzx_like"/>
    <property type="match status" value="1"/>
</dbReference>
<name>A0A3E1P6M6_9BACT</name>
<dbReference type="InterPro" id="IPR052556">
    <property type="entry name" value="PolySynth_Transporter"/>
</dbReference>